<sequence>MAAVGRRAVLASMGGAGVTFLGAGPSLAGGGRRPEVLRPGRPHHVGLDPAPIEAARAAIRGYMEPQANGYPMYPGAVGLMAHRARVVAVEVCGDAVRYADATTELPPHERVEMRRDTVFDLASVSKLFTSIAAVQLIEEGRVELGAPVARYLPEFAAGGKEGVTVQHLLTHTSGFVAWLPLWSAHPDRAARIAAVMRQSTQDPPGTVYRYSDLNLIALGVLVERLRGRPLDVVVRDRITRPIGMRSTGYTPRRASRCAATEYQASPPRGMVRGEVHDENAWSLGGVAGHAGVFSTVDDLAVLAQALLNGGSYRRGRILRPSSVELLVTDYNAAFPGNAHGLGFELDQPWYMDALSGPRTAGHTGYTGTSLVVDFSSQSFAILLTNRVHPSRSWGSVNPARQAWARGLALAQGREPLPSARRASDPPGYTAQDAETRGAAS</sequence>
<dbReference type="GO" id="GO:0016787">
    <property type="term" value="F:hydrolase activity"/>
    <property type="evidence" value="ECO:0007669"/>
    <property type="project" value="UniProtKB-KW"/>
</dbReference>
<gene>
    <name evidence="4" type="ORF">EEW87_002075</name>
</gene>
<evidence type="ECO:0000313" key="5">
    <source>
        <dbReference type="Proteomes" id="UP000271708"/>
    </source>
</evidence>
<dbReference type="KEGG" id="jme:EEW87_002075"/>
<dbReference type="InterPro" id="IPR001466">
    <property type="entry name" value="Beta-lactam-related"/>
</dbReference>
<evidence type="ECO:0000259" key="3">
    <source>
        <dbReference type="Pfam" id="PF00144"/>
    </source>
</evidence>
<dbReference type="InterPro" id="IPR012338">
    <property type="entry name" value="Beta-lactam/transpept-like"/>
</dbReference>
<evidence type="ECO:0000256" key="2">
    <source>
        <dbReference type="SAM" id="MobiDB-lite"/>
    </source>
</evidence>
<dbReference type="GeneID" id="59163228"/>
<dbReference type="Gene3D" id="3.40.710.10">
    <property type="entry name" value="DD-peptidase/beta-lactamase superfamily"/>
    <property type="match status" value="1"/>
</dbReference>
<dbReference type="SUPFAM" id="SSF56601">
    <property type="entry name" value="beta-lactamase/transpeptidase-like"/>
    <property type="match status" value="1"/>
</dbReference>
<protein>
    <submittedName>
        <fullName evidence="4">Serine hydrolase</fullName>
    </submittedName>
</protein>
<evidence type="ECO:0000313" key="4">
    <source>
        <dbReference type="EMBL" id="QFQ29375.2"/>
    </source>
</evidence>
<accession>A0A5P8FIK6</accession>
<dbReference type="PANTHER" id="PTHR43283:SF11">
    <property type="entry name" value="BETA-LACTAMASE-RELATED DOMAIN-CONTAINING PROTEIN"/>
    <property type="match status" value="1"/>
</dbReference>
<name>A0A5P8FIK6_9MICO</name>
<feature type="region of interest" description="Disordered" evidence="2">
    <location>
        <begin position="414"/>
        <end position="440"/>
    </location>
</feature>
<reference evidence="4 5" key="1">
    <citation type="submission" date="2019-09" db="EMBL/GenBank/DDBJ databases">
        <title>Complete Genome Sequence of Janibacter melonis M714 with both human health impact and industrial applications.</title>
        <authorList>
            <person name="Jin M."/>
            <person name="Zhao Q.R."/>
        </authorList>
    </citation>
    <scope>NUCLEOTIDE SEQUENCE [LARGE SCALE GENOMIC DNA]</scope>
    <source>
        <strain evidence="4 5">M714</strain>
    </source>
</reference>
<keyword evidence="1 4" id="KW-0378">Hydrolase</keyword>
<dbReference type="EMBL" id="CP044548">
    <property type="protein sequence ID" value="QFQ29375.2"/>
    <property type="molecule type" value="Genomic_DNA"/>
</dbReference>
<dbReference type="PANTHER" id="PTHR43283">
    <property type="entry name" value="BETA-LACTAMASE-RELATED"/>
    <property type="match status" value="1"/>
</dbReference>
<organism evidence="4 5">
    <name type="scientific">Janibacter melonis</name>
    <dbReference type="NCBI Taxonomy" id="262209"/>
    <lineage>
        <taxon>Bacteria</taxon>
        <taxon>Bacillati</taxon>
        <taxon>Actinomycetota</taxon>
        <taxon>Actinomycetes</taxon>
        <taxon>Micrococcales</taxon>
        <taxon>Intrasporangiaceae</taxon>
        <taxon>Janibacter</taxon>
    </lineage>
</organism>
<dbReference type="RefSeq" id="WP_123091387.1">
    <property type="nucleotide sequence ID" value="NZ_CP044548.2"/>
</dbReference>
<dbReference type="Pfam" id="PF00144">
    <property type="entry name" value="Beta-lactamase"/>
    <property type="match status" value="1"/>
</dbReference>
<proteinExistence type="predicted"/>
<dbReference type="Proteomes" id="UP000271708">
    <property type="component" value="Chromosome"/>
</dbReference>
<evidence type="ECO:0000256" key="1">
    <source>
        <dbReference type="ARBA" id="ARBA00022801"/>
    </source>
</evidence>
<dbReference type="AlphaFoldDB" id="A0A5P8FIK6"/>
<feature type="domain" description="Beta-lactamase-related" evidence="3">
    <location>
        <begin position="80"/>
        <end position="397"/>
    </location>
</feature>
<dbReference type="InterPro" id="IPR050789">
    <property type="entry name" value="Diverse_Enzym_Activities"/>
</dbReference>